<proteinExistence type="predicted"/>
<protein>
    <submittedName>
        <fullName evidence="1">Uncharacterized protein</fullName>
    </submittedName>
</protein>
<accession>A0A6B1FV44</accession>
<organism evidence="1">
    <name type="scientific">Caldilineaceae bacterium SB0675_bin_29</name>
    <dbReference type="NCBI Taxonomy" id="2605266"/>
    <lineage>
        <taxon>Bacteria</taxon>
        <taxon>Bacillati</taxon>
        <taxon>Chloroflexota</taxon>
        <taxon>Caldilineae</taxon>
        <taxon>Caldilineales</taxon>
        <taxon>Caldilineaceae</taxon>
    </lineage>
</organism>
<evidence type="ECO:0000313" key="1">
    <source>
        <dbReference type="EMBL" id="MYH60489.1"/>
    </source>
</evidence>
<reference evidence="1" key="1">
    <citation type="submission" date="2019-09" db="EMBL/GenBank/DDBJ databases">
        <title>Characterisation of the sponge microbiome using genome-centric metagenomics.</title>
        <authorList>
            <person name="Engelberts J.P."/>
            <person name="Robbins S.J."/>
            <person name="De Goeij J.M."/>
            <person name="Aranda M."/>
            <person name="Bell S.C."/>
            <person name="Webster N.S."/>
        </authorList>
    </citation>
    <scope>NUCLEOTIDE SEQUENCE</scope>
    <source>
        <strain evidence="1">SB0675_bin_29</strain>
    </source>
</reference>
<sequence length="95" mass="10078">MFRTVSRVVPILLLIGFIASGVMLVQNGHLTTDLAAKDWLTSSTGAQPNAVEAQINIPTYFGSLEVTKSRGVTPGVGGEVMEVYVEVGDLVEEGQ</sequence>
<dbReference type="EMBL" id="VYDA01000055">
    <property type="protein sequence ID" value="MYH60489.1"/>
    <property type="molecule type" value="Genomic_DNA"/>
</dbReference>
<gene>
    <name evidence="1" type="ORF">F4148_01520</name>
</gene>
<comment type="caution">
    <text evidence="1">The sequence shown here is derived from an EMBL/GenBank/DDBJ whole genome shotgun (WGS) entry which is preliminary data.</text>
</comment>
<dbReference type="AlphaFoldDB" id="A0A6B1FV44"/>
<name>A0A6B1FV44_9CHLR</name>